<evidence type="ECO:0000259" key="2">
    <source>
        <dbReference type="Pfam" id="PF12158"/>
    </source>
</evidence>
<dbReference type="STRING" id="907348.TresaDRAFT_1837"/>
<dbReference type="RefSeq" id="WP_002703236.1">
    <property type="nucleotide sequence ID" value="NZ_AGRW01000040.1"/>
</dbReference>
<accession>H7EJ76</accession>
<dbReference type="AlphaFoldDB" id="H7EJ76"/>
<keyword evidence="4" id="KW-1185">Reference proteome</keyword>
<dbReference type="eggNOG" id="ENOG5033JD8">
    <property type="taxonomic scope" value="Bacteria"/>
</dbReference>
<comment type="caution">
    <text evidence="3">The sequence shown here is derived from an EMBL/GenBank/DDBJ whole genome shotgun (WGS) entry which is preliminary data.</text>
</comment>
<keyword evidence="1" id="KW-0472">Membrane</keyword>
<feature type="transmembrane region" description="Helical" evidence="1">
    <location>
        <begin position="116"/>
        <end position="141"/>
    </location>
</feature>
<reference evidence="3 4" key="1">
    <citation type="submission" date="2011-09" db="EMBL/GenBank/DDBJ databases">
        <title>The draft genome of Treponema saccharophilum DSM 2985.</title>
        <authorList>
            <consortium name="US DOE Joint Genome Institute (JGI-PGF)"/>
            <person name="Lucas S."/>
            <person name="Copeland A."/>
            <person name="Lapidus A."/>
            <person name="Glavina del Rio T."/>
            <person name="Dalin E."/>
            <person name="Tice H."/>
            <person name="Bruce D."/>
            <person name="Goodwin L."/>
            <person name="Pitluck S."/>
            <person name="Peters L."/>
            <person name="Kyrpides N."/>
            <person name="Mavromatis K."/>
            <person name="Ivanova N."/>
            <person name="Markowitz V."/>
            <person name="Cheng J.-F."/>
            <person name="Hugenholtz P."/>
            <person name="Woyke T."/>
            <person name="Wu D."/>
            <person name="Gronow S."/>
            <person name="Wellnitz S."/>
            <person name="Brambilla E."/>
            <person name="Klenk H.-P."/>
            <person name="Eisen J.A."/>
        </authorList>
    </citation>
    <scope>NUCLEOTIDE SEQUENCE [LARGE SCALE GENOMIC DNA]</scope>
    <source>
        <strain evidence="3 4">DSM 2985</strain>
    </source>
</reference>
<dbReference type="EMBL" id="AGRW01000040">
    <property type="protein sequence ID" value="EIC02390.1"/>
    <property type="molecule type" value="Genomic_DNA"/>
</dbReference>
<dbReference type="InterPro" id="IPR021994">
    <property type="entry name" value="DUF3592"/>
</dbReference>
<name>H7EJ76_9SPIR</name>
<proteinExistence type="predicted"/>
<dbReference type="PATRIC" id="fig|907348.3.peg.893"/>
<dbReference type="OrthoDB" id="954824at2"/>
<evidence type="ECO:0000313" key="3">
    <source>
        <dbReference type="EMBL" id="EIC02390.1"/>
    </source>
</evidence>
<gene>
    <name evidence="3" type="ORF">TresaDRAFT_1837</name>
</gene>
<feature type="domain" description="DUF3592" evidence="2">
    <location>
        <begin position="45"/>
        <end position="111"/>
    </location>
</feature>
<organism evidence="3 4">
    <name type="scientific">Treponema saccharophilum DSM 2985</name>
    <dbReference type="NCBI Taxonomy" id="907348"/>
    <lineage>
        <taxon>Bacteria</taxon>
        <taxon>Pseudomonadati</taxon>
        <taxon>Spirochaetota</taxon>
        <taxon>Spirochaetia</taxon>
        <taxon>Spirochaetales</taxon>
        <taxon>Treponemataceae</taxon>
        <taxon>Treponema</taxon>
    </lineage>
</organism>
<keyword evidence="1" id="KW-1133">Transmembrane helix</keyword>
<evidence type="ECO:0000256" key="1">
    <source>
        <dbReference type="SAM" id="Phobius"/>
    </source>
</evidence>
<evidence type="ECO:0000313" key="4">
    <source>
        <dbReference type="Proteomes" id="UP000003571"/>
    </source>
</evidence>
<feature type="transmembrane region" description="Helical" evidence="1">
    <location>
        <begin position="12"/>
        <end position="34"/>
    </location>
</feature>
<sequence>MRMHRLQKEPSKRFFVVFGIIAAVFSIGGVNLFLYDCNLRKSCSARVEAVVVENVRHGGSRSRNSVAPVFEYEFNGTAFRIESNVATYPPRLKVGERVNLLVNPENPGTFVEEGSVLLRLVSAVMVAVGALFLGTIVFVFAREKRA</sequence>
<dbReference type="Proteomes" id="UP000003571">
    <property type="component" value="Unassembled WGS sequence"/>
</dbReference>
<keyword evidence="1" id="KW-0812">Transmembrane</keyword>
<dbReference type="Pfam" id="PF12158">
    <property type="entry name" value="DUF3592"/>
    <property type="match status" value="1"/>
</dbReference>
<protein>
    <recommendedName>
        <fullName evidence="2">DUF3592 domain-containing protein</fullName>
    </recommendedName>
</protein>